<evidence type="ECO:0000313" key="5">
    <source>
        <dbReference type="Proteomes" id="UP000028702"/>
    </source>
</evidence>
<dbReference type="InterPro" id="IPR012533">
    <property type="entry name" value="YcnI-copper_dom"/>
</dbReference>
<organism evidence="4 5">
    <name type="scientific">Tepidicaulis marinus</name>
    <dbReference type="NCBI Taxonomy" id="1333998"/>
    <lineage>
        <taxon>Bacteria</taxon>
        <taxon>Pseudomonadati</taxon>
        <taxon>Pseudomonadota</taxon>
        <taxon>Alphaproteobacteria</taxon>
        <taxon>Hyphomicrobiales</taxon>
        <taxon>Parvibaculaceae</taxon>
        <taxon>Tepidicaulis</taxon>
    </lineage>
</organism>
<dbReference type="Pfam" id="PF07987">
    <property type="entry name" value="DUF1775"/>
    <property type="match status" value="1"/>
</dbReference>
<dbReference type="Proteomes" id="UP000028702">
    <property type="component" value="Unassembled WGS sequence"/>
</dbReference>
<dbReference type="eggNOG" id="COG4549">
    <property type="taxonomic scope" value="Bacteria"/>
</dbReference>
<name>A0A081B807_9HYPH</name>
<dbReference type="EMBL" id="BBIO01000002">
    <property type="protein sequence ID" value="GAK44175.1"/>
    <property type="molecule type" value="Genomic_DNA"/>
</dbReference>
<dbReference type="InterPro" id="IPR038507">
    <property type="entry name" value="YcnI-like_sf"/>
</dbReference>
<feature type="chain" id="PRO_5001754863" evidence="2">
    <location>
        <begin position="28"/>
        <end position="182"/>
    </location>
</feature>
<protein>
    <submittedName>
        <fullName evidence="4">Nuclear export factor</fullName>
    </submittedName>
</protein>
<evidence type="ECO:0000313" key="4">
    <source>
        <dbReference type="EMBL" id="GAK44175.1"/>
    </source>
</evidence>
<feature type="region of interest" description="Disordered" evidence="1">
    <location>
        <begin position="158"/>
        <end position="182"/>
    </location>
</feature>
<comment type="caution">
    <text evidence="4">The sequence shown here is derived from an EMBL/GenBank/DDBJ whole genome shotgun (WGS) entry which is preliminary data.</text>
</comment>
<gene>
    <name evidence="4" type="ORF">M2A_0674</name>
</gene>
<dbReference type="CDD" id="cd08545">
    <property type="entry name" value="YcnI_like"/>
    <property type="match status" value="1"/>
</dbReference>
<keyword evidence="2" id="KW-0732">Signal</keyword>
<evidence type="ECO:0000256" key="1">
    <source>
        <dbReference type="SAM" id="MobiDB-lite"/>
    </source>
</evidence>
<accession>A0A081B807</accession>
<reference evidence="4 5" key="1">
    <citation type="submission" date="2014-07" db="EMBL/GenBank/DDBJ databases">
        <title>Tepidicaulis marinum gen. nov., sp. nov., a novel marine bacterium denitrifying nitrate to nitrous oxide strictly under microaerobic conditions.</title>
        <authorList>
            <person name="Takeuchi M."/>
            <person name="Yamagishi T."/>
            <person name="Kamagata Y."/>
            <person name="Oshima K."/>
            <person name="Hattori M."/>
            <person name="Katayama T."/>
            <person name="Hanada S."/>
            <person name="Tamaki H."/>
            <person name="Marumo K."/>
            <person name="Maeda H."/>
            <person name="Nedachi M."/>
            <person name="Iwasaki W."/>
            <person name="Suwa Y."/>
            <person name="Sakata S."/>
        </authorList>
    </citation>
    <scope>NUCLEOTIDE SEQUENCE [LARGE SCALE GENOMIC DNA]</scope>
    <source>
        <strain evidence="4 5">MA2</strain>
    </source>
</reference>
<feature type="domain" description="YncI copper-binding" evidence="3">
    <location>
        <begin position="28"/>
        <end position="172"/>
    </location>
</feature>
<keyword evidence="5" id="KW-1185">Reference proteome</keyword>
<evidence type="ECO:0000259" key="3">
    <source>
        <dbReference type="Pfam" id="PF07987"/>
    </source>
</evidence>
<feature type="signal peptide" evidence="2">
    <location>
        <begin position="1"/>
        <end position="27"/>
    </location>
</feature>
<sequence length="182" mass="19504">MSNSSMKAALGAALIAFPAFLAAPAEAHIVLETTSAPADSYFQTTFLAPHGCEGSATTGLTITLPEGTLVAKPQPKPGWQLEIVKKPLPEPVEGPHGALFEEAIETITWRHGKLPDAQFDAFKIHMRLPAVDKETTLYFPVLQTCEQGTRNWNEIAEEGGAHPASPAPALTLMPAQNAHHNH</sequence>
<dbReference type="STRING" id="1333998.M2A_0674"/>
<proteinExistence type="predicted"/>
<dbReference type="AlphaFoldDB" id="A0A081B807"/>
<evidence type="ECO:0000256" key="2">
    <source>
        <dbReference type="SAM" id="SignalP"/>
    </source>
</evidence>
<dbReference type="RefSeq" id="WP_045442904.1">
    <property type="nucleotide sequence ID" value="NZ_BBIO01000002.1"/>
</dbReference>
<dbReference type="Gene3D" id="2.60.40.2230">
    <property type="entry name" value="Uncharacterised protein YcnI-like PF07987, DUF1775"/>
    <property type="match status" value="1"/>
</dbReference>